<proteinExistence type="predicted"/>
<gene>
    <name evidence="1" type="ORF">ACE1CC_11905</name>
</gene>
<dbReference type="Proteomes" id="UP001576774">
    <property type="component" value="Unassembled WGS sequence"/>
</dbReference>
<dbReference type="CDD" id="cd00085">
    <property type="entry name" value="HNHc"/>
    <property type="match status" value="1"/>
</dbReference>
<dbReference type="GO" id="GO:0004519">
    <property type="term" value="F:endonuclease activity"/>
    <property type="evidence" value="ECO:0007669"/>
    <property type="project" value="UniProtKB-KW"/>
</dbReference>
<protein>
    <submittedName>
        <fullName evidence="1">HNH endonuclease signature motif containing protein</fullName>
    </submittedName>
</protein>
<evidence type="ECO:0000313" key="2">
    <source>
        <dbReference type="Proteomes" id="UP001576774"/>
    </source>
</evidence>
<name>A0ABV4X480_9CYAN</name>
<keyword evidence="1" id="KW-0378">Hydrolase</keyword>
<comment type="caution">
    <text evidence="1">The sequence shown here is derived from an EMBL/GenBank/DDBJ whole genome shotgun (WGS) entry which is preliminary data.</text>
</comment>
<sequence>MKGATMPQCEKCKTKFPNAIRLNGKKRNLQNRKYCLNCSPFGKHNTQNLLEERSSLRVCSICLKSYEGGKGKYAQICPSCRVTQSRQKTKRRAVALMGGKCVICGYDRCIAALTFHHINPTEKELEFGSYSIAWSRVEEELKKCILVCNRCHVEIHTGLISIPQ</sequence>
<organism evidence="1 2">
    <name type="scientific">Floridaenema aerugineum BLCC-F46</name>
    <dbReference type="NCBI Taxonomy" id="3153654"/>
    <lineage>
        <taxon>Bacteria</taxon>
        <taxon>Bacillati</taxon>
        <taxon>Cyanobacteriota</taxon>
        <taxon>Cyanophyceae</taxon>
        <taxon>Oscillatoriophycideae</taxon>
        <taxon>Aerosakkonematales</taxon>
        <taxon>Aerosakkonemataceae</taxon>
        <taxon>Floridanema</taxon>
        <taxon>Floridanema aerugineum</taxon>
    </lineage>
</organism>
<dbReference type="InterPro" id="IPR003615">
    <property type="entry name" value="HNH_nuc"/>
</dbReference>
<keyword evidence="2" id="KW-1185">Reference proteome</keyword>
<keyword evidence="1" id="KW-0255">Endonuclease</keyword>
<reference evidence="1 2" key="1">
    <citation type="submission" date="2024-09" db="EMBL/GenBank/DDBJ databases">
        <title>Floridaenema gen nov. (Aerosakkonemataceae, Aerosakkonematales ord. nov., Cyanobacteria) from benthic tropical and subtropical fresh waters, with the description of four new species.</title>
        <authorList>
            <person name="Moretto J.A."/>
            <person name="Berthold D.E."/>
            <person name="Lefler F.W."/>
            <person name="Huang I.-S."/>
            <person name="Laughinghouse H. IV."/>
        </authorList>
    </citation>
    <scope>NUCLEOTIDE SEQUENCE [LARGE SCALE GENOMIC DNA]</scope>
    <source>
        <strain evidence="1 2">BLCC-F46</strain>
    </source>
</reference>
<evidence type="ECO:0000313" key="1">
    <source>
        <dbReference type="EMBL" id="MFB2877559.1"/>
    </source>
</evidence>
<keyword evidence="1" id="KW-0540">Nuclease</keyword>
<dbReference type="EMBL" id="JBHFNQ010000090">
    <property type="protein sequence ID" value="MFB2877559.1"/>
    <property type="molecule type" value="Genomic_DNA"/>
</dbReference>
<accession>A0ABV4X480</accession>
<dbReference type="RefSeq" id="WP_413270656.1">
    <property type="nucleotide sequence ID" value="NZ_JBHFNQ010000090.1"/>
</dbReference>